<evidence type="ECO:0000313" key="6">
    <source>
        <dbReference type="Proteomes" id="UP000070366"/>
    </source>
</evidence>
<organism evidence="5 6">
    <name type="scientific">Christensenella minuta</name>
    <dbReference type="NCBI Taxonomy" id="626937"/>
    <lineage>
        <taxon>Bacteria</taxon>
        <taxon>Bacillati</taxon>
        <taxon>Bacillota</taxon>
        <taxon>Clostridia</taxon>
        <taxon>Christensenellales</taxon>
        <taxon>Christensenellaceae</taxon>
        <taxon>Christensenella</taxon>
    </lineage>
</organism>
<dbReference type="SUPFAM" id="SSF53822">
    <property type="entry name" value="Periplasmic binding protein-like I"/>
    <property type="match status" value="1"/>
</dbReference>
<dbReference type="Gene3D" id="3.40.50.2300">
    <property type="match status" value="2"/>
</dbReference>
<dbReference type="PANTHER" id="PTHR30146:SF109">
    <property type="entry name" value="HTH-TYPE TRANSCRIPTIONAL REGULATOR GALS"/>
    <property type="match status" value="1"/>
</dbReference>
<dbReference type="CDD" id="cd01392">
    <property type="entry name" value="HTH_LacI"/>
    <property type="match status" value="1"/>
</dbReference>
<dbReference type="Pfam" id="PF13377">
    <property type="entry name" value="Peripla_BP_3"/>
    <property type="match status" value="1"/>
</dbReference>
<proteinExistence type="predicted"/>
<dbReference type="PROSITE" id="PS50932">
    <property type="entry name" value="HTH_LACI_2"/>
    <property type="match status" value="1"/>
</dbReference>
<dbReference type="PANTHER" id="PTHR30146">
    <property type="entry name" value="LACI-RELATED TRANSCRIPTIONAL REPRESSOR"/>
    <property type="match status" value="1"/>
</dbReference>
<dbReference type="Pfam" id="PF00356">
    <property type="entry name" value="LacI"/>
    <property type="match status" value="1"/>
</dbReference>
<dbReference type="SMART" id="SM00354">
    <property type="entry name" value="HTH_LACI"/>
    <property type="match status" value="1"/>
</dbReference>
<feature type="domain" description="HTH lacI-type" evidence="4">
    <location>
        <begin position="7"/>
        <end position="61"/>
    </location>
</feature>
<dbReference type="InterPro" id="IPR028082">
    <property type="entry name" value="Peripla_BP_I"/>
</dbReference>
<comment type="caution">
    <text evidence="5">The sequence shown here is derived from an EMBL/GenBank/DDBJ whole genome shotgun (WGS) entry which is preliminary data.</text>
</comment>
<dbReference type="STRING" id="626937.HMPREF3293_02600"/>
<protein>
    <submittedName>
        <fullName evidence="5">Sugar-binding domain protein</fullName>
    </submittedName>
</protein>
<evidence type="ECO:0000256" key="3">
    <source>
        <dbReference type="ARBA" id="ARBA00023163"/>
    </source>
</evidence>
<dbReference type="RefSeq" id="WP_066523315.1">
    <property type="nucleotide sequence ID" value="NZ_CABMOF010000015.1"/>
</dbReference>
<dbReference type="KEGG" id="cmiu:B1H56_00470"/>
<evidence type="ECO:0000259" key="4">
    <source>
        <dbReference type="PROSITE" id="PS50932"/>
    </source>
</evidence>
<sequence length="335" mass="37451">MAAKKPVTLKKIGEQLNISAMAVSKALRGDPSISKETIQKVKQLAEELNYRPNSIAKSLRTNETKTLGLVIADSTLSLFAPVIEGIEDVASENGYNIILCNAHSNKEKEKEAIRTLIDKRIDGFMLAASTLTAKKYKAFLDSFGVPYVFLVRRCEYESGSYVVNDNIYGATQMINYLVKTGSKRIHYINLSKDIVTAGEREEGYCRALHENGIAPDPEILYNVAPTFDGGYAQMTQLLHEKEKIETVFCGCDMIAVGAMESILEHGLKIPEDIRLASYDDIEFAKYLRIPLTTVRQPKYRIGEQGARMLIEMIGEKQSNCSHIMLKPELILREST</sequence>
<dbReference type="EMBL" id="LSZW01000064">
    <property type="protein sequence ID" value="KXK64521.1"/>
    <property type="molecule type" value="Genomic_DNA"/>
</dbReference>
<dbReference type="AlphaFoldDB" id="A0A136Q1G5"/>
<evidence type="ECO:0000256" key="2">
    <source>
        <dbReference type="ARBA" id="ARBA00023125"/>
    </source>
</evidence>
<accession>A0A136Q1G5</accession>
<dbReference type="GO" id="GO:0000976">
    <property type="term" value="F:transcription cis-regulatory region binding"/>
    <property type="evidence" value="ECO:0007669"/>
    <property type="project" value="TreeGrafter"/>
</dbReference>
<dbReference type="GO" id="GO:0003700">
    <property type="term" value="F:DNA-binding transcription factor activity"/>
    <property type="evidence" value="ECO:0007669"/>
    <property type="project" value="TreeGrafter"/>
</dbReference>
<name>A0A136Q1G5_9FIRM</name>
<dbReference type="InterPro" id="IPR000843">
    <property type="entry name" value="HTH_LacI"/>
</dbReference>
<dbReference type="InterPro" id="IPR046335">
    <property type="entry name" value="LacI/GalR-like_sensor"/>
</dbReference>
<reference evidence="5 6" key="1">
    <citation type="submission" date="2016-02" db="EMBL/GenBank/DDBJ databases">
        <authorList>
            <person name="Wen L."/>
            <person name="He K."/>
            <person name="Yang H."/>
        </authorList>
    </citation>
    <scope>NUCLEOTIDE SEQUENCE [LARGE SCALE GENOMIC DNA]</scope>
    <source>
        <strain evidence="5 6">DSM 22607</strain>
    </source>
</reference>
<dbReference type="OrthoDB" id="9775106at2"/>
<dbReference type="CDD" id="cd06267">
    <property type="entry name" value="PBP1_LacI_sugar_binding-like"/>
    <property type="match status" value="1"/>
</dbReference>
<dbReference type="Gene3D" id="1.10.260.40">
    <property type="entry name" value="lambda repressor-like DNA-binding domains"/>
    <property type="match status" value="1"/>
</dbReference>
<keyword evidence="2" id="KW-0238">DNA-binding</keyword>
<keyword evidence="3" id="KW-0804">Transcription</keyword>
<evidence type="ECO:0000313" key="5">
    <source>
        <dbReference type="EMBL" id="KXK64521.1"/>
    </source>
</evidence>
<dbReference type="Proteomes" id="UP000070366">
    <property type="component" value="Unassembled WGS sequence"/>
</dbReference>
<keyword evidence="1" id="KW-0805">Transcription regulation</keyword>
<dbReference type="SUPFAM" id="SSF47413">
    <property type="entry name" value="lambda repressor-like DNA-binding domains"/>
    <property type="match status" value="1"/>
</dbReference>
<evidence type="ECO:0000256" key="1">
    <source>
        <dbReference type="ARBA" id="ARBA00023015"/>
    </source>
</evidence>
<gene>
    <name evidence="5" type="ORF">HMPREF3293_02600</name>
</gene>
<keyword evidence="6" id="KW-1185">Reference proteome</keyword>
<dbReference type="InterPro" id="IPR010982">
    <property type="entry name" value="Lambda_DNA-bd_dom_sf"/>
</dbReference>